<keyword evidence="2" id="KW-1185">Reference proteome</keyword>
<evidence type="ECO:0000313" key="1">
    <source>
        <dbReference type="EMBL" id="RZC31798.1"/>
    </source>
</evidence>
<protein>
    <submittedName>
        <fullName evidence="1">Uncharacterized protein</fullName>
    </submittedName>
</protein>
<comment type="caution">
    <text evidence="1">The sequence shown here is derived from an EMBL/GenBank/DDBJ whole genome shotgun (WGS) entry which is preliminary data.</text>
</comment>
<dbReference type="EMBL" id="QDEB01102420">
    <property type="protein sequence ID" value="RZC31798.1"/>
    <property type="molecule type" value="Genomic_DNA"/>
</dbReference>
<dbReference type="AlphaFoldDB" id="A0A482VH91"/>
<evidence type="ECO:0000313" key="2">
    <source>
        <dbReference type="Proteomes" id="UP000292052"/>
    </source>
</evidence>
<reference evidence="1 2" key="1">
    <citation type="submission" date="2017-03" db="EMBL/GenBank/DDBJ databases">
        <title>Genome of the blue death feigning beetle - Asbolus verrucosus.</title>
        <authorList>
            <person name="Rider S.D."/>
        </authorList>
    </citation>
    <scope>NUCLEOTIDE SEQUENCE [LARGE SCALE GENOMIC DNA]</scope>
    <source>
        <strain evidence="1">Butters</strain>
        <tissue evidence="1">Head and leg muscle</tissue>
    </source>
</reference>
<name>A0A482VH91_ASBVE</name>
<organism evidence="1 2">
    <name type="scientific">Asbolus verrucosus</name>
    <name type="common">Desert ironclad beetle</name>
    <dbReference type="NCBI Taxonomy" id="1661398"/>
    <lineage>
        <taxon>Eukaryota</taxon>
        <taxon>Metazoa</taxon>
        <taxon>Ecdysozoa</taxon>
        <taxon>Arthropoda</taxon>
        <taxon>Hexapoda</taxon>
        <taxon>Insecta</taxon>
        <taxon>Pterygota</taxon>
        <taxon>Neoptera</taxon>
        <taxon>Endopterygota</taxon>
        <taxon>Coleoptera</taxon>
        <taxon>Polyphaga</taxon>
        <taxon>Cucujiformia</taxon>
        <taxon>Tenebrionidae</taxon>
        <taxon>Pimeliinae</taxon>
        <taxon>Asbolus</taxon>
    </lineage>
</organism>
<dbReference type="Proteomes" id="UP000292052">
    <property type="component" value="Unassembled WGS sequence"/>
</dbReference>
<accession>A0A482VH91</accession>
<proteinExistence type="predicted"/>
<gene>
    <name evidence="1" type="ORF">BDFB_003714</name>
</gene>
<sequence>MREPTNQEVIRIKLQDTAAVTTLYSNTYSWFLFCPIGSLQENTNSIRLITCRHLIKISLMK</sequence>